<feature type="domain" description="DUF4429" evidence="3">
    <location>
        <begin position="139"/>
        <end position="229"/>
    </location>
</feature>
<evidence type="ECO:0000313" key="4">
    <source>
        <dbReference type="EMBL" id="RMI40181.1"/>
    </source>
</evidence>
<evidence type="ECO:0000259" key="2">
    <source>
        <dbReference type="Pfam" id="PF09851"/>
    </source>
</evidence>
<dbReference type="Proteomes" id="UP000278673">
    <property type="component" value="Unassembled WGS sequence"/>
</dbReference>
<feature type="compositionally biased region" description="Low complexity" evidence="1">
    <location>
        <begin position="236"/>
        <end position="249"/>
    </location>
</feature>
<dbReference type="Pfam" id="PF09851">
    <property type="entry name" value="SHOCT"/>
    <property type="match status" value="1"/>
</dbReference>
<feature type="region of interest" description="Disordered" evidence="1">
    <location>
        <begin position="236"/>
        <end position="276"/>
    </location>
</feature>
<proteinExistence type="predicted"/>
<keyword evidence="5" id="KW-1185">Reference proteome</keyword>
<organism evidence="4 5">
    <name type="scientific">Streptomyces triticirhizae</name>
    <dbReference type="NCBI Taxonomy" id="2483353"/>
    <lineage>
        <taxon>Bacteria</taxon>
        <taxon>Bacillati</taxon>
        <taxon>Actinomycetota</taxon>
        <taxon>Actinomycetes</taxon>
        <taxon>Kitasatosporales</taxon>
        <taxon>Streptomycetaceae</taxon>
        <taxon>Streptomyces</taxon>
    </lineage>
</organism>
<feature type="domain" description="SHOCT" evidence="2">
    <location>
        <begin position="282"/>
        <end position="305"/>
    </location>
</feature>
<dbReference type="Pfam" id="PF14472">
    <property type="entry name" value="DUF4429"/>
    <property type="match status" value="2"/>
</dbReference>
<gene>
    <name evidence="4" type="ORF">EBN88_13210</name>
</gene>
<dbReference type="EMBL" id="RFFJ01000061">
    <property type="protein sequence ID" value="RMI40181.1"/>
    <property type="molecule type" value="Genomic_DNA"/>
</dbReference>
<protein>
    <submittedName>
        <fullName evidence="4">DUF4429 domain-containing protein</fullName>
    </submittedName>
</protein>
<dbReference type="AlphaFoldDB" id="A0A3M2LRU8"/>
<dbReference type="RefSeq" id="WP_122184073.1">
    <property type="nucleotide sequence ID" value="NZ_RFFJ01000061.1"/>
</dbReference>
<accession>A0A3M2LRU8</accession>
<feature type="domain" description="DUF4429" evidence="3">
    <location>
        <begin position="11"/>
        <end position="105"/>
    </location>
</feature>
<evidence type="ECO:0000313" key="5">
    <source>
        <dbReference type="Proteomes" id="UP000278673"/>
    </source>
</evidence>
<evidence type="ECO:0000256" key="1">
    <source>
        <dbReference type="SAM" id="MobiDB-lite"/>
    </source>
</evidence>
<reference evidence="4 5" key="1">
    <citation type="submission" date="2018-10" db="EMBL/GenBank/DDBJ databases">
        <title>Isolation, diversity and antifungal activity of actinobacteria from wheat.</title>
        <authorList>
            <person name="Han C."/>
        </authorList>
    </citation>
    <scope>NUCLEOTIDE SEQUENCE [LARGE SCALE GENOMIC DNA]</scope>
    <source>
        <strain evidence="4 5">NEAU-YY642</strain>
    </source>
</reference>
<evidence type="ECO:0000259" key="3">
    <source>
        <dbReference type="Pfam" id="PF14472"/>
    </source>
</evidence>
<name>A0A3M2LRU8_9ACTN</name>
<dbReference type="InterPro" id="IPR018649">
    <property type="entry name" value="SHOCT"/>
</dbReference>
<comment type="caution">
    <text evidence="4">The sequence shown here is derived from an EMBL/GenBank/DDBJ whole genome shotgun (WGS) entry which is preliminary data.</text>
</comment>
<dbReference type="InterPro" id="IPR027860">
    <property type="entry name" value="DUF4429"/>
</dbReference>
<sequence length="311" mass="33113">MAEISQPSGAWYFEGDVLRIVPGHGKGVHLLRSSLGELVVPLTAVASVSHESGRKSGRLRLRLRHGADPLVQATGGRLPDAADPYQLEVARDRSGVAEYLVESVRNALLIEQVPSEPCDRYLLPGPSVPLTLHASDGEVTFDGEQLRITWGWGAEESKKSAGPRTLALHDLAEVQWTPPVGWENGFVRFLPKGVAPAAVKPAHDPNTVVLWGLRMAKDVAESALLTAAVLARLPHPSAHSSAHPSAHPSGQGAAGRLAKAPDAPALPGGEGASPDQDTILRRLRELGELHRSGVLTDEEFAAAKKAMIDRL</sequence>